<name>A0ABN8YX46_RANTA</name>
<dbReference type="Proteomes" id="UP001176941">
    <property type="component" value="Chromosome 25"/>
</dbReference>
<organism evidence="1 2">
    <name type="scientific">Rangifer tarandus platyrhynchus</name>
    <name type="common">Svalbard reindeer</name>
    <dbReference type="NCBI Taxonomy" id="3082113"/>
    <lineage>
        <taxon>Eukaryota</taxon>
        <taxon>Metazoa</taxon>
        <taxon>Chordata</taxon>
        <taxon>Craniata</taxon>
        <taxon>Vertebrata</taxon>
        <taxon>Euteleostomi</taxon>
        <taxon>Mammalia</taxon>
        <taxon>Eutheria</taxon>
        <taxon>Laurasiatheria</taxon>
        <taxon>Artiodactyla</taxon>
        <taxon>Ruminantia</taxon>
        <taxon>Pecora</taxon>
        <taxon>Cervidae</taxon>
        <taxon>Odocoileinae</taxon>
        <taxon>Rangifer</taxon>
    </lineage>
</organism>
<proteinExistence type="predicted"/>
<accession>A0ABN8YX46</accession>
<dbReference type="EMBL" id="OX459961">
    <property type="protein sequence ID" value="CAI9166180.1"/>
    <property type="molecule type" value="Genomic_DNA"/>
</dbReference>
<evidence type="ECO:0000313" key="1">
    <source>
        <dbReference type="EMBL" id="CAI9166180.1"/>
    </source>
</evidence>
<reference evidence="1" key="1">
    <citation type="submission" date="2023-04" db="EMBL/GenBank/DDBJ databases">
        <authorList>
            <consortium name="ELIXIR-Norway"/>
        </authorList>
    </citation>
    <scope>NUCLEOTIDE SEQUENCE [LARGE SCALE GENOMIC DNA]</scope>
</reference>
<gene>
    <name evidence="1" type="ORF">MRATA1EN1_LOCUS15142</name>
</gene>
<keyword evidence="2" id="KW-1185">Reference proteome</keyword>
<sequence>MAVLKHSPGGASGKESPCQCRRCESRGFDPWVRKISWSRKWQPVPVLIFLTGKFHEQRSLEGYRPQGPKESDMTEHKHYGNQKMRPRFRWLSIKKERRMYLRMQPTGTLALKKEFIGPGLHLRPVRADRAGPPLQWTMNSLLSAYGNDNGRIRPPPDRGTLKIISSLLIA</sequence>
<protein>
    <submittedName>
        <fullName evidence="1">Uncharacterized protein</fullName>
    </submittedName>
</protein>
<evidence type="ECO:0000313" key="2">
    <source>
        <dbReference type="Proteomes" id="UP001176941"/>
    </source>
</evidence>